<proteinExistence type="predicted"/>
<reference evidence="1 2" key="1">
    <citation type="submission" date="2024-02" db="EMBL/GenBank/DDBJ databases">
        <authorList>
            <person name="Daric V."/>
            <person name="Darras S."/>
        </authorList>
    </citation>
    <scope>NUCLEOTIDE SEQUENCE [LARGE SCALE GENOMIC DNA]</scope>
</reference>
<name>A0ABP0FV81_CLALP</name>
<protein>
    <submittedName>
        <fullName evidence="1">Uncharacterized protein</fullName>
    </submittedName>
</protein>
<accession>A0ABP0FV81</accession>
<keyword evidence="2" id="KW-1185">Reference proteome</keyword>
<dbReference type="Proteomes" id="UP001642483">
    <property type="component" value="Unassembled WGS sequence"/>
</dbReference>
<comment type="caution">
    <text evidence="1">The sequence shown here is derived from an EMBL/GenBank/DDBJ whole genome shotgun (WGS) entry which is preliminary data.</text>
</comment>
<sequence>MANVTPEMQLLCKEREKVSFSVEELTNILDGNKEETAIRRKVGNLFLETKTRPPAAGDKDLLETIVM</sequence>
<organism evidence="1 2">
    <name type="scientific">Clavelina lepadiformis</name>
    <name type="common">Light-bulb sea squirt</name>
    <name type="synonym">Ascidia lepadiformis</name>
    <dbReference type="NCBI Taxonomy" id="159417"/>
    <lineage>
        <taxon>Eukaryota</taxon>
        <taxon>Metazoa</taxon>
        <taxon>Chordata</taxon>
        <taxon>Tunicata</taxon>
        <taxon>Ascidiacea</taxon>
        <taxon>Aplousobranchia</taxon>
        <taxon>Clavelinidae</taxon>
        <taxon>Clavelina</taxon>
    </lineage>
</organism>
<evidence type="ECO:0000313" key="2">
    <source>
        <dbReference type="Proteomes" id="UP001642483"/>
    </source>
</evidence>
<evidence type="ECO:0000313" key="1">
    <source>
        <dbReference type="EMBL" id="CAK8683531.1"/>
    </source>
</evidence>
<gene>
    <name evidence="1" type="ORF">CVLEPA_LOCUS14599</name>
</gene>
<dbReference type="EMBL" id="CAWYQH010000097">
    <property type="protein sequence ID" value="CAK8683531.1"/>
    <property type="molecule type" value="Genomic_DNA"/>
</dbReference>